<dbReference type="Proteomes" id="UP000053593">
    <property type="component" value="Unassembled WGS sequence"/>
</dbReference>
<reference evidence="2 3" key="1">
    <citation type="submission" date="2014-04" db="EMBL/GenBank/DDBJ databases">
        <title>Evolutionary Origins and Diversification of the Mycorrhizal Mutualists.</title>
        <authorList>
            <consortium name="DOE Joint Genome Institute"/>
            <consortium name="Mycorrhizal Genomics Consortium"/>
            <person name="Kohler A."/>
            <person name="Kuo A."/>
            <person name="Nagy L.G."/>
            <person name="Floudas D."/>
            <person name="Copeland A."/>
            <person name="Barry K.W."/>
            <person name="Cichocki N."/>
            <person name="Veneault-Fourrey C."/>
            <person name="LaButti K."/>
            <person name="Lindquist E.A."/>
            <person name="Lipzen A."/>
            <person name="Lundell T."/>
            <person name="Morin E."/>
            <person name="Murat C."/>
            <person name="Riley R."/>
            <person name="Ohm R."/>
            <person name="Sun H."/>
            <person name="Tunlid A."/>
            <person name="Henrissat B."/>
            <person name="Grigoriev I.V."/>
            <person name="Hibbett D.S."/>
            <person name="Martin F."/>
        </authorList>
    </citation>
    <scope>NUCLEOTIDE SEQUENCE [LARGE SCALE GENOMIC DNA]</scope>
    <source>
        <strain evidence="2 3">FD-317 M1</strain>
    </source>
</reference>
<proteinExistence type="predicted"/>
<evidence type="ECO:0000313" key="3">
    <source>
        <dbReference type="Proteomes" id="UP000053593"/>
    </source>
</evidence>
<keyword evidence="1" id="KW-0812">Transmembrane</keyword>
<gene>
    <name evidence="2" type="ORF">GYMLUDRAFT_899492</name>
</gene>
<keyword evidence="1" id="KW-1133">Transmembrane helix</keyword>
<evidence type="ECO:0000256" key="1">
    <source>
        <dbReference type="SAM" id="Phobius"/>
    </source>
</evidence>
<dbReference type="EMBL" id="KN834815">
    <property type="protein sequence ID" value="KIK54464.1"/>
    <property type="molecule type" value="Genomic_DNA"/>
</dbReference>
<keyword evidence="3" id="KW-1185">Reference proteome</keyword>
<accession>A0A0D0BXF9</accession>
<dbReference type="AlphaFoldDB" id="A0A0D0BXF9"/>
<feature type="transmembrane region" description="Helical" evidence="1">
    <location>
        <begin position="32"/>
        <end position="52"/>
    </location>
</feature>
<evidence type="ECO:0000313" key="2">
    <source>
        <dbReference type="EMBL" id="KIK54464.1"/>
    </source>
</evidence>
<name>A0A0D0BXF9_9AGAR</name>
<dbReference type="HOGENOM" id="CLU_1224899_0_0_1"/>
<keyword evidence="1" id="KW-0472">Membrane</keyword>
<organism evidence="2 3">
    <name type="scientific">Collybiopsis luxurians FD-317 M1</name>
    <dbReference type="NCBI Taxonomy" id="944289"/>
    <lineage>
        <taxon>Eukaryota</taxon>
        <taxon>Fungi</taxon>
        <taxon>Dikarya</taxon>
        <taxon>Basidiomycota</taxon>
        <taxon>Agaricomycotina</taxon>
        <taxon>Agaricomycetes</taxon>
        <taxon>Agaricomycetidae</taxon>
        <taxon>Agaricales</taxon>
        <taxon>Marasmiineae</taxon>
        <taxon>Omphalotaceae</taxon>
        <taxon>Collybiopsis</taxon>
        <taxon>Collybiopsis luxurians</taxon>
    </lineage>
</organism>
<dbReference type="OrthoDB" id="2548253at2759"/>
<protein>
    <submittedName>
        <fullName evidence="2">Uncharacterized protein</fullName>
    </submittedName>
</protein>
<sequence>MSSREQAAANDGPTPMQLLHSRRKHQLHLRPLTNFVYFLVTRGLFFIGLSVVTRNLYSTFTHIKSEANSVIFSRYRSLHQNQTLDTVTDRGTVVQPLIGEAQLFDIGVTIWARATAEEEEEWRNSTGKKPNRWFPALVDGPIIMARDGFRGWFDSPSQISSPRPMISGESLFVPLHSDIAFKGLQLSDVRSTTVNFSLPRKYFLNERGYPMDYSQTSLAIPVRFSN</sequence>